<evidence type="ECO:0008006" key="5">
    <source>
        <dbReference type="Google" id="ProtNLM"/>
    </source>
</evidence>
<dbReference type="PANTHER" id="PTHR34720">
    <property type="entry name" value="MICROCYSTIN DEPENDENT PROTEIN"/>
    <property type="match status" value="1"/>
</dbReference>
<evidence type="ECO:0000256" key="2">
    <source>
        <dbReference type="SAM" id="SignalP"/>
    </source>
</evidence>
<evidence type="ECO:0000256" key="1">
    <source>
        <dbReference type="SAM" id="MobiDB-lite"/>
    </source>
</evidence>
<dbReference type="SUPFAM" id="SSF51126">
    <property type="entry name" value="Pectin lyase-like"/>
    <property type="match status" value="3"/>
</dbReference>
<feature type="chain" id="PRO_5032590804" description="Secretion system C-terminal sorting domain-containing protein" evidence="2">
    <location>
        <begin position="35"/>
        <end position="1038"/>
    </location>
</feature>
<protein>
    <recommendedName>
        <fullName evidence="5">Secretion system C-terminal sorting domain-containing protein</fullName>
    </recommendedName>
</protein>
<proteinExistence type="predicted"/>
<dbReference type="EMBL" id="JACIFF010000007">
    <property type="protein sequence ID" value="MBB4080248.1"/>
    <property type="molecule type" value="Genomic_DNA"/>
</dbReference>
<keyword evidence="4" id="KW-1185">Reference proteome</keyword>
<evidence type="ECO:0000313" key="4">
    <source>
        <dbReference type="Proteomes" id="UP000576209"/>
    </source>
</evidence>
<dbReference type="SMART" id="SM00710">
    <property type="entry name" value="PbH1"/>
    <property type="match status" value="9"/>
</dbReference>
<dbReference type="InterPro" id="IPR011050">
    <property type="entry name" value="Pectin_lyase_fold/virulence"/>
</dbReference>
<dbReference type="AlphaFoldDB" id="A0A840EE64"/>
<dbReference type="RefSeq" id="WP_183496482.1">
    <property type="nucleotide sequence ID" value="NZ_JACIFF010000007.1"/>
</dbReference>
<dbReference type="Proteomes" id="UP000576209">
    <property type="component" value="Unassembled WGS sequence"/>
</dbReference>
<dbReference type="InterPro" id="IPR059226">
    <property type="entry name" value="Choice_anch_Q_dom"/>
</dbReference>
<accession>A0A840EE64</accession>
<dbReference type="InterPro" id="IPR006626">
    <property type="entry name" value="PbH1"/>
</dbReference>
<dbReference type="NCBIfam" id="TIGR04183">
    <property type="entry name" value="Por_Secre_tail"/>
    <property type="match status" value="1"/>
</dbReference>
<organism evidence="3 4">
    <name type="scientific">Neolewinella aquimaris</name>
    <dbReference type="NCBI Taxonomy" id="1835722"/>
    <lineage>
        <taxon>Bacteria</taxon>
        <taxon>Pseudomonadati</taxon>
        <taxon>Bacteroidota</taxon>
        <taxon>Saprospiria</taxon>
        <taxon>Saprospirales</taxon>
        <taxon>Lewinellaceae</taxon>
        <taxon>Neolewinella</taxon>
    </lineage>
</organism>
<name>A0A840EE64_9BACT</name>
<feature type="signal peptide" evidence="2">
    <location>
        <begin position="1"/>
        <end position="34"/>
    </location>
</feature>
<gene>
    <name evidence="3" type="ORF">GGR28_002878</name>
</gene>
<dbReference type="PANTHER" id="PTHR34720:SF9">
    <property type="entry name" value="BLR4714 PROTEIN"/>
    <property type="match status" value="1"/>
</dbReference>
<keyword evidence="2" id="KW-0732">Signal</keyword>
<sequence>MDNFYSKRLVMTFLLGLCSLSLLLAANIVVTSTADTGPGTLRQAVADAMPGDEITFIAATNGKAFHFKSEIKIAKDLTIRGNGLNRTFLTGNQTNRVFNIMGGARVILAQLRMINGSSKESGGALQNIDGTVYLRQVFIKNSIARGNMPSQGGGAIHNTGKMYLREVMLTRNSAIGTGGSGGAILNGPGGTMELVSCMIAENKANRAGGGIEDASGGGTDLLISRSHINENVVFNAPGNGGGIHIGGDGVLNIDDSKVHGNIAGAEGGGIWLGTGKLRIMSTMVDNNVAKGDAADQGGGGLYNDGGEMYVGPETFVTNNRATGMLGSGGGIFNATGGSLAVLEATVSHNMANRAGGGIEDASGPSSRAYAVDAMIDGNQVFYNPGNGGGVHVGSGGDFSMLGGSVSGNMAGAEGGGLWNSGGKMTVRNTLVSANSALGNNADQGGGGLYNDGGTMAIGYETVILNNRATGASGSGGGILNAVGGTLRVNDALIKGNYANRAGGGIEDASGSGSKFYVTYSAIDSNVVGTRPGNGGGIHIGGDGDFSMLGGSVSGNCAGAEGGGLWNNIGLMTVIGTKVHGNWSQGNDADQGGGGLYNNGGSMLVGVLTEVTDNRATGTSGSGGGLLSTGGDVVVAGVLFSGNTSNRAGGAVEVIDGSFSSLKSHYLNNSTGSAPGNGGAFHVTGMNAMVNFVGGTVIGNQATHEGGGIWNQSGTAMTITGMNILRNSVTGSSQGVSGGGVYNNGGKLDVSFTTIAGNTATGGSKTTGGGITNATGGDLTLTLSTVSSNFTEGWGGGLANTGSAEINKVTIAMNSAATGGGYMQTTAGASLTITGTAISSNVAVIYPDFGATMGSVRSDGYNLISDNFDNQFPAESTDKEGMSANFGPLADNGGPTLTHAPQCPSPVIDMGDPDDRLVDQTGRRVFGDSRDIGAYERRSACGPGPATRPVAGPGEALPSDQLTVFPNPVVENYVTALIPAQFHSGASLRIITSEGRVIREARTTAERLRIDLSGLPTGTYTLQLIGGDAVQTTRFVLAR</sequence>
<dbReference type="NCBIfam" id="NF041518">
    <property type="entry name" value="choice_anch_Q"/>
    <property type="match status" value="1"/>
</dbReference>
<evidence type="ECO:0000313" key="3">
    <source>
        <dbReference type="EMBL" id="MBB4080248.1"/>
    </source>
</evidence>
<reference evidence="3 4" key="1">
    <citation type="submission" date="2020-08" db="EMBL/GenBank/DDBJ databases">
        <title>Genomic Encyclopedia of Type Strains, Phase IV (KMG-IV): sequencing the most valuable type-strain genomes for metagenomic binning, comparative biology and taxonomic classification.</title>
        <authorList>
            <person name="Goeker M."/>
        </authorList>
    </citation>
    <scope>NUCLEOTIDE SEQUENCE [LARGE SCALE GENOMIC DNA]</scope>
    <source>
        <strain evidence="3 4">DSM 105137</strain>
    </source>
</reference>
<feature type="region of interest" description="Disordered" evidence="1">
    <location>
        <begin position="935"/>
        <end position="954"/>
    </location>
</feature>
<comment type="caution">
    <text evidence="3">The sequence shown here is derived from an EMBL/GenBank/DDBJ whole genome shotgun (WGS) entry which is preliminary data.</text>
</comment>
<dbReference type="InterPro" id="IPR026444">
    <property type="entry name" value="Secre_tail"/>
</dbReference>